<protein>
    <submittedName>
        <fullName evidence="1">DUF3164 domain-containing protein</fullName>
    </submittedName>
</protein>
<sequence length="217" mass="25469">MKTEDILKGLSAEQQEELLRTLTANKQQSELDKRNAYESIRTSFGRNVKDEVVRVALSVKKFRDWLDKESEGFKEVMAEYGKLRSKEQRGYTLVVDDFKLEVKSQDVKGFDERAELAAQRLMEYLGAYIDKSEKGEDDPMYQLCMNLLERNRNGKFNYTSISKLYQLEGKFNDEEYTSIMNLFRESNVTKETVVSYYFSQKGEDGVWRKIEPSFCRL</sequence>
<accession>A0A6A7VNE9</accession>
<comment type="caution">
    <text evidence="1">The sequence shown here is derived from an EMBL/GenBank/DDBJ whole genome shotgun (WGS) entry which is preliminary data.</text>
</comment>
<name>A0A6A7VNE9_9BACT</name>
<proteinExistence type="predicted"/>
<evidence type="ECO:0000313" key="1">
    <source>
        <dbReference type="EMBL" id="MQO56264.1"/>
    </source>
</evidence>
<dbReference type="InterPro" id="IPR021505">
    <property type="entry name" value="Phage_B3_Orf6"/>
</dbReference>
<reference evidence="1 2" key="1">
    <citation type="submission" date="2019-09" db="EMBL/GenBank/DDBJ databases">
        <title>Distinct polysaccharide growth profiles of human intestinal Prevotella copri isolates.</title>
        <authorList>
            <person name="Fehlner-Peach H."/>
            <person name="Magnabosco C."/>
            <person name="Raghavan V."/>
            <person name="Scher J.U."/>
            <person name="Tett A."/>
            <person name="Cox L.M."/>
            <person name="Gottsegen C."/>
            <person name="Watters A."/>
            <person name="Wiltshire- Gordon J.D."/>
            <person name="Segata N."/>
            <person name="Bonneau R."/>
            <person name="Littman D.R."/>
        </authorList>
    </citation>
    <scope>NUCLEOTIDE SEQUENCE [LARGE SCALE GENOMIC DNA]</scope>
    <source>
        <strain evidence="1 2">BVe41219</strain>
    </source>
</reference>
<dbReference type="Pfam" id="PF11363">
    <property type="entry name" value="DUF3164"/>
    <property type="match status" value="1"/>
</dbReference>
<organism evidence="1 2">
    <name type="scientific">Segatella copri</name>
    <dbReference type="NCBI Taxonomy" id="165179"/>
    <lineage>
        <taxon>Bacteria</taxon>
        <taxon>Pseudomonadati</taxon>
        <taxon>Bacteroidota</taxon>
        <taxon>Bacteroidia</taxon>
        <taxon>Bacteroidales</taxon>
        <taxon>Prevotellaceae</taxon>
        <taxon>Segatella</taxon>
    </lineage>
</organism>
<dbReference type="EMBL" id="VZAZ01000049">
    <property type="protein sequence ID" value="MQO56264.1"/>
    <property type="molecule type" value="Genomic_DNA"/>
</dbReference>
<dbReference type="Proteomes" id="UP000358159">
    <property type="component" value="Unassembled WGS sequence"/>
</dbReference>
<gene>
    <name evidence="1" type="ORF">F7D42_11230</name>
</gene>
<dbReference type="RefSeq" id="WP_153095088.1">
    <property type="nucleotide sequence ID" value="NZ_JAHOER010000135.1"/>
</dbReference>
<evidence type="ECO:0000313" key="2">
    <source>
        <dbReference type="Proteomes" id="UP000358159"/>
    </source>
</evidence>
<dbReference type="AlphaFoldDB" id="A0A6A7VNE9"/>